<name>A0A845MLS8_9PROT</name>
<accession>A0A845MLS8</accession>
<proteinExistence type="inferred from homology"/>
<dbReference type="Proteomes" id="UP000445696">
    <property type="component" value="Unassembled WGS sequence"/>
</dbReference>
<evidence type="ECO:0000259" key="3">
    <source>
        <dbReference type="PROSITE" id="PS01031"/>
    </source>
</evidence>
<dbReference type="InterPro" id="IPR008978">
    <property type="entry name" value="HSP20-like_chaperone"/>
</dbReference>
<comment type="caution">
    <text evidence="4">The sequence shown here is derived from an EMBL/GenBank/DDBJ whole genome shotgun (WGS) entry which is preliminary data.</text>
</comment>
<keyword evidence="5" id="KW-1185">Reference proteome</keyword>
<dbReference type="AlphaFoldDB" id="A0A845MLS8"/>
<feature type="domain" description="SHSP" evidence="3">
    <location>
        <begin position="27"/>
        <end position="141"/>
    </location>
</feature>
<dbReference type="Gene3D" id="2.60.40.790">
    <property type="match status" value="1"/>
</dbReference>
<evidence type="ECO:0000256" key="2">
    <source>
        <dbReference type="RuleBase" id="RU003616"/>
    </source>
</evidence>
<dbReference type="EMBL" id="WTVA01000015">
    <property type="protein sequence ID" value="MZR24322.1"/>
    <property type="molecule type" value="Genomic_DNA"/>
</dbReference>
<dbReference type="PROSITE" id="PS01031">
    <property type="entry name" value="SHSP"/>
    <property type="match status" value="1"/>
</dbReference>
<dbReference type="PANTHER" id="PTHR11527">
    <property type="entry name" value="HEAT-SHOCK PROTEIN 20 FAMILY MEMBER"/>
    <property type="match status" value="1"/>
</dbReference>
<evidence type="ECO:0000313" key="4">
    <source>
        <dbReference type="EMBL" id="MZR24322.1"/>
    </source>
</evidence>
<dbReference type="InterPro" id="IPR031107">
    <property type="entry name" value="Small_HSP"/>
</dbReference>
<reference evidence="4 5" key="1">
    <citation type="journal article" date="2014" name="Int. J. Syst. Evol. Microbiol.">
        <title>Sneathiella chungangensis sp. nov., isolated from a marine sand, and emended description of the genus Sneathiella.</title>
        <authorList>
            <person name="Siamphan C."/>
            <person name="Kim H."/>
            <person name="Lee J.S."/>
            <person name="Kim W."/>
        </authorList>
    </citation>
    <scope>NUCLEOTIDE SEQUENCE [LARGE SCALE GENOMIC DNA]</scope>
    <source>
        <strain evidence="4 5">KCTC 32476</strain>
    </source>
</reference>
<dbReference type="InterPro" id="IPR002068">
    <property type="entry name" value="A-crystallin/Hsp20_dom"/>
</dbReference>
<sequence length="142" mass="16325">MSRKISVHRNTDWWPDVFEPFRSFGYRVQDFFSPTAEAGSTENDYDISMELPGVKEKDIEISLDDNVLTIKGEKHSEKEKKGKTFYFSERAYGSFERTFRLPANVDSNKIEADFEDGVLRIKMPKSKEISTSTKKIAIGKKG</sequence>
<dbReference type="CDD" id="cd06464">
    <property type="entry name" value="ACD_sHsps-like"/>
    <property type="match status" value="1"/>
</dbReference>
<comment type="similarity">
    <text evidence="1 2">Belongs to the small heat shock protein (HSP20) family.</text>
</comment>
<dbReference type="Pfam" id="PF00011">
    <property type="entry name" value="HSP20"/>
    <property type="match status" value="1"/>
</dbReference>
<gene>
    <name evidence="4" type="ORF">GQF03_18455</name>
</gene>
<protein>
    <submittedName>
        <fullName evidence="4">Hsp20 family protein</fullName>
    </submittedName>
</protein>
<dbReference type="RefSeq" id="WP_161340766.1">
    <property type="nucleotide sequence ID" value="NZ_JBHSDG010000003.1"/>
</dbReference>
<evidence type="ECO:0000313" key="5">
    <source>
        <dbReference type="Proteomes" id="UP000445696"/>
    </source>
</evidence>
<dbReference type="SUPFAM" id="SSF49764">
    <property type="entry name" value="HSP20-like chaperones"/>
    <property type="match status" value="1"/>
</dbReference>
<evidence type="ECO:0000256" key="1">
    <source>
        <dbReference type="PROSITE-ProRule" id="PRU00285"/>
    </source>
</evidence>
<dbReference type="OrthoDB" id="9808910at2"/>
<organism evidence="4 5">
    <name type="scientific">Sneathiella chungangensis</name>
    <dbReference type="NCBI Taxonomy" id="1418234"/>
    <lineage>
        <taxon>Bacteria</taxon>
        <taxon>Pseudomonadati</taxon>
        <taxon>Pseudomonadota</taxon>
        <taxon>Alphaproteobacteria</taxon>
        <taxon>Sneathiellales</taxon>
        <taxon>Sneathiellaceae</taxon>
        <taxon>Sneathiella</taxon>
    </lineage>
</organism>